<evidence type="ECO:0000256" key="5">
    <source>
        <dbReference type="ARBA" id="ARBA00022692"/>
    </source>
</evidence>
<feature type="transmembrane region" description="Helical" evidence="9">
    <location>
        <begin position="326"/>
        <end position="346"/>
    </location>
</feature>
<proteinExistence type="inferred from homology"/>
<dbReference type="RefSeq" id="WP_151565694.1">
    <property type="nucleotide sequence ID" value="NZ_WBMT01000017.1"/>
</dbReference>
<reference evidence="10 11" key="1">
    <citation type="submission" date="2019-09" db="EMBL/GenBank/DDBJ databases">
        <title>Actinomadura physcomitrii sp. nov., a novel actinomycete isolated from moss [Physcomitrium sphaericum (Ludw) Fuernr].</title>
        <authorList>
            <person name="Zhuang X."/>
            <person name="Liu C."/>
        </authorList>
    </citation>
    <scope>NUCLEOTIDE SEQUENCE [LARGE SCALE GENOMIC DNA]</scope>
    <source>
        <strain evidence="10 11">HMC1</strain>
    </source>
</reference>
<comment type="similarity">
    <text evidence="2">Belongs to the CorA metal ion transporter (MIT) (TC 1.A.35) family.</text>
</comment>
<dbReference type="PANTHER" id="PTHR46494">
    <property type="entry name" value="CORA FAMILY METAL ION TRANSPORTER (EUROFUNG)"/>
    <property type="match status" value="1"/>
</dbReference>
<organism evidence="10 11">
    <name type="scientific">Actinomadura rudentiformis</name>
    <dbReference type="NCBI Taxonomy" id="359158"/>
    <lineage>
        <taxon>Bacteria</taxon>
        <taxon>Bacillati</taxon>
        <taxon>Actinomycetota</taxon>
        <taxon>Actinomycetes</taxon>
        <taxon>Streptosporangiales</taxon>
        <taxon>Thermomonosporaceae</taxon>
        <taxon>Actinomadura</taxon>
    </lineage>
</organism>
<dbReference type="InterPro" id="IPR045861">
    <property type="entry name" value="CorA_cytoplasmic_dom"/>
</dbReference>
<comment type="caution">
    <text evidence="10">The sequence shown here is derived from an EMBL/GenBank/DDBJ whole genome shotgun (WGS) entry which is preliminary data.</text>
</comment>
<dbReference type="EMBL" id="WBMT01000017">
    <property type="protein sequence ID" value="KAB2344066.1"/>
    <property type="molecule type" value="Genomic_DNA"/>
</dbReference>
<protein>
    <submittedName>
        <fullName evidence="10">Magnesium transporter CorA family protein</fullName>
    </submittedName>
</protein>
<accession>A0A6H9YLQ3</accession>
<dbReference type="Gene3D" id="1.20.58.340">
    <property type="entry name" value="Magnesium transport protein CorA, transmembrane region"/>
    <property type="match status" value="2"/>
</dbReference>
<dbReference type="GO" id="GO:0050897">
    <property type="term" value="F:cobalt ion binding"/>
    <property type="evidence" value="ECO:0007669"/>
    <property type="project" value="TreeGrafter"/>
</dbReference>
<evidence type="ECO:0000256" key="1">
    <source>
        <dbReference type="ARBA" id="ARBA00004651"/>
    </source>
</evidence>
<dbReference type="SUPFAM" id="SSF144083">
    <property type="entry name" value="Magnesium transport protein CorA, transmembrane region"/>
    <property type="match status" value="1"/>
</dbReference>
<feature type="transmembrane region" description="Helical" evidence="9">
    <location>
        <begin position="296"/>
        <end position="314"/>
    </location>
</feature>
<comment type="subcellular location">
    <subcellularLocation>
        <location evidence="1">Cell membrane</location>
        <topology evidence="1">Multi-pass membrane protein</topology>
    </subcellularLocation>
</comment>
<keyword evidence="3" id="KW-0813">Transport</keyword>
<dbReference type="CDD" id="cd12822">
    <property type="entry name" value="TmCorA-like"/>
    <property type="match status" value="1"/>
</dbReference>
<evidence type="ECO:0000256" key="8">
    <source>
        <dbReference type="SAM" id="MobiDB-lite"/>
    </source>
</evidence>
<evidence type="ECO:0000256" key="6">
    <source>
        <dbReference type="ARBA" id="ARBA00022989"/>
    </source>
</evidence>
<evidence type="ECO:0000256" key="7">
    <source>
        <dbReference type="ARBA" id="ARBA00023136"/>
    </source>
</evidence>
<keyword evidence="4" id="KW-1003">Cell membrane</keyword>
<sequence>MAEIPSVIPTEVDPAAHAGDRIGVRPPRTRAWRDGKVEAEGFPVAEISDYLGKPDHVVWLDLCGPDHEGLRRVADELGLDPVAVEDAVSRHERTKLDRYGDYAFLNVYSAECSAEGDLVLHEVSAFVTGRALVTVRQDTGFDVDALIRRWDDTPAIERPELTAHGVPYLLYNLLDMVVDAQLDAVEMLDAEADELGDLVFDDTYPVREVQRRSFNLRRNLASLRRVALPMRELVNTLLRRDLAIVETPLVPYYQDVYDHAMRVAEFTDGLRDMVGNLLDTRIALQGNRLNEVMKKVTSWAAIIAVPTAVTGFYGQNVPYPGYDSHWGFVVSTAIMIICSVGLYVVFKRRDWL</sequence>
<evidence type="ECO:0000256" key="4">
    <source>
        <dbReference type="ARBA" id="ARBA00022475"/>
    </source>
</evidence>
<keyword evidence="11" id="KW-1185">Reference proteome</keyword>
<dbReference type="AlphaFoldDB" id="A0A6H9YLQ3"/>
<dbReference type="Gene3D" id="3.30.460.20">
    <property type="entry name" value="CorA soluble domain-like"/>
    <property type="match status" value="1"/>
</dbReference>
<dbReference type="GO" id="GO:0015087">
    <property type="term" value="F:cobalt ion transmembrane transporter activity"/>
    <property type="evidence" value="ECO:0007669"/>
    <property type="project" value="TreeGrafter"/>
</dbReference>
<keyword evidence="6 9" id="KW-1133">Transmembrane helix</keyword>
<dbReference type="GO" id="GO:0005886">
    <property type="term" value="C:plasma membrane"/>
    <property type="evidence" value="ECO:0007669"/>
    <property type="project" value="UniProtKB-SubCell"/>
</dbReference>
<dbReference type="SUPFAM" id="SSF143865">
    <property type="entry name" value="CorA soluble domain-like"/>
    <property type="match status" value="1"/>
</dbReference>
<evidence type="ECO:0000256" key="2">
    <source>
        <dbReference type="ARBA" id="ARBA00009765"/>
    </source>
</evidence>
<evidence type="ECO:0000256" key="3">
    <source>
        <dbReference type="ARBA" id="ARBA00022448"/>
    </source>
</evidence>
<dbReference type="InterPro" id="IPR002523">
    <property type="entry name" value="MgTranspt_CorA/ZnTranspt_ZntB"/>
</dbReference>
<gene>
    <name evidence="10" type="ORF">F8566_32620</name>
</gene>
<evidence type="ECO:0000313" key="11">
    <source>
        <dbReference type="Proteomes" id="UP000468735"/>
    </source>
</evidence>
<dbReference type="OrthoDB" id="9803416at2"/>
<keyword evidence="7 9" id="KW-0472">Membrane</keyword>
<dbReference type="GO" id="GO:0015095">
    <property type="term" value="F:magnesium ion transmembrane transporter activity"/>
    <property type="evidence" value="ECO:0007669"/>
    <property type="project" value="TreeGrafter"/>
</dbReference>
<dbReference type="InterPro" id="IPR045863">
    <property type="entry name" value="CorA_TM1_TM2"/>
</dbReference>
<dbReference type="GO" id="GO:0000287">
    <property type="term" value="F:magnesium ion binding"/>
    <property type="evidence" value="ECO:0007669"/>
    <property type="project" value="TreeGrafter"/>
</dbReference>
<name>A0A6H9YLQ3_9ACTN</name>
<evidence type="ECO:0000256" key="9">
    <source>
        <dbReference type="SAM" id="Phobius"/>
    </source>
</evidence>
<feature type="region of interest" description="Disordered" evidence="8">
    <location>
        <begin position="1"/>
        <end position="25"/>
    </location>
</feature>
<evidence type="ECO:0000313" key="10">
    <source>
        <dbReference type="EMBL" id="KAB2344066.1"/>
    </source>
</evidence>
<dbReference type="Proteomes" id="UP000468735">
    <property type="component" value="Unassembled WGS sequence"/>
</dbReference>
<dbReference type="Pfam" id="PF01544">
    <property type="entry name" value="CorA"/>
    <property type="match status" value="1"/>
</dbReference>
<keyword evidence="5 9" id="KW-0812">Transmembrane</keyword>
<dbReference type="PANTHER" id="PTHR46494:SF1">
    <property type="entry name" value="CORA FAMILY METAL ION TRANSPORTER (EUROFUNG)"/>
    <property type="match status" value="1"/>
</dbReference>